<protein>
    <submittedName>
        <fullName evidence="2">Vacuolar membrane protease</fullName>
    </submittedName>
</protein>
<sequence>MSQPSQLYLLNILMGDAAMWAWAIFSTANWNKFKVPKLFKVEFQSLVKTMVLLTRVRIICKEGGKLNPFNIQGLLFSLFFVRLRALKTASYSSFVKLSMNWSDISCQEYSTSRIVLHCLGLPMI</sequence>
<gene>
    <name evidence="2" type="ORF">KUF71_009722</name>
</gene>
<dbReference type="AlphaFoldDB" id="A0AAE1LHI2"/>
<dbReference type="GO" id="GO:0008233">
    <property type="term" value="F:peptidase activity"/>
    <property type="evidence" value="ECO:0007669"/>
    <property type="project" value="UniProtKB-KW"/>
</dbReference>
<evidence type="ECO:0000313" key="3">
    <source>
        <dbReference type="Proteomes" id="UP001219518"/>
    </source>
</evidence>
<dbReference type="GO" id="GO:0006508">
    <property type="term" value="P:proteolysis"/>
    <property type="evidence" value="ECO:0007669"/>
    <property type="project" value="UniProtKB-KW"/>
</dbReference>
<proteinExistence type="predicted"/>
<organism evidence="2 3">
    <name type="scientific">Frankliniella fusca</name>
    <dbReference type="NCBI Taxonomy" id="407009"/>
    <lineage>
        <taxon>Eukaryota</taxon>
        <taxon>Metazoa</taxon>
        <taxon>Ecdysozoa</taxon>
        <taxon>Arthropoda</taxon>
        <taxon>Hexapoda</taxon>
        <taxon>Insecta</taxon>
        <taxon>Pterygota</taxon>
        <taxon>Neoptera</taxon>
        <taxon>Paraneoptera</taxon>
        <taxon>Thysanoptera</taxon>
        <taxon>Terebrantia</taxon>
        <taxon>Thripoidea</taxon>
        <taxon>Thripidae</taxon>
        <taxon>Frankliniella</taxon>
    </lineage>
</organism>
<name>A0AAE1LHI2_9NEOP</name>
<keyword evidence="1" id="KW-1133">Transmembrane helix</keyword>
<keyword evidence="2" id="KW-0378">Hydrolase</keyword>
<feature type="transmembrane region" description="Helical" evidence="1">
    <location>
        <begin position="6"/>
        <end position="25"/>
    </location>
</feature>
<evidence type="ECO:0000313" key="2">
    <source>
        <dbReference type="EMBL" id="KAK3920451.1"/>
    </source>
</evidence>
<keyword evidence="3" id="KW-1185">Reference proteome</keyword>
<comment type="caution">
    <text evidence="2">The sequence shown here is derived from an EMBL/GenBank/DDBJ whole genome shotgun (WGS) entry which is preliminary data.</text>
</comment>
<evidence type="ECO:0000256" key="1">
    <source>
        <dbReference type="SAM" id="Phobius"/>
    </source>
</evidence>
<accession>A0AAE1LHI2</accession>
<reference evidence="2" key="2">
    <citation type="journal article" date="2023" name="BMC Genomics">
        <title>Pest status, molecular evolution, and epigenetic factors derived from the genome assembly of Frankliniella fusca, a thysanopteran phytovirus vector.</title>
        <authorList>
            <person name="Catto M.A."/>
            <person name="Labadie P.E."/>
            <person name="Jacobson A.L."/>
            <person name="Kennedy G.G."/>
            <person name="Srinivasan R."/>
            <person name="Hunt B.G."/>
        </authorList>
    </citation>
    <scope>NUCLEOTIDE SEQUENCE</scope>
    <source>
        <strain evidence="2">PL_HMW_Pooled</strain>
    </source>
</reference>
<keyword evidence="2" id="KW-0645">Protease</keyword>
<dbReference type="EMBL" id="JAHWGI010001002">
    <property type="protein sequence ID" value="KAK3920451.1"/>
    <property type="molecule type" value="Genomic_DNA"/>
</dbReference>
<dbReference type="Proteomes" id="UP001219518">
    <property type="component" value="Unassembled WGS sequence"/>
</dbReference>
<keyword evidence="1" id="KW-0812">Transmembrane</keyword>
<keyword evidence="1" id="KW-0472">Membrane</keyword>
<reference evidence="2" key="1">
    <citation type="submission" date="2021-07" db="EMBL/GenBank/DDBJ databases">
        <authorList>
            <person name="Catto M.A."/>
            <person name="Jacobson A."/>
            <person name="Kennedy G."/>
            <person name="Labadie P."/>
            <person name="Hunt B.G."/>
            <person name="Srinivasan R."/>
        </authorList>
    </citation>
    <scope>NUCLEOTIDE SEQUENCE</scope>
    <source>
        <strain evidence="2">PL_HMW_Pooled</strain>
        <tissue evidence="2">Head</tissue>
    </source>
</reference>